<accession>A0A453JHQ3</accession>
<dbReference type="Gramene" id="AET5Gv20039500.12">
    <property type="protein sequence ID" value="AET5Gv20039500.12"/>
    <property type="gene ID" value="AET5Gv20039500"/>
</dbReference>
<keyword evidence="3" id="KW-1185">Reference proteome</keyword>
<dbReference type="Proteomes" id="UP000015105">
    <property type="component" value="Chromosome 5D"/>
</dbReference>
<feature type="region of interest" description="Disordered" evidence="1">
    <location>
        <begin position="1"/>
        <end position="30"/>
    </location>
</feature>
<reference evidence="3" key="1">
    <citation type="journal article" date="2014" name="Science">
        <title>Ancient hybridizations among the ancestral genomes of bread wheat.</title>
        <authorList>
            <consortium name="International Wheat Genome Sequencing Consortium,"/>
            <person name="Marcussen T."/>
            <person name="Sandve S.R."/>
            <person name="Heier L."/>
            <person name="Spannagl M."/>
            <person name="Pfeifer M."/>
            <person name="Jakobsen K.S."/>
            <person name="Wulff B.B."/>
            <person name="Steuernagel B."/>
            <person name="Mayer K.F."/>
            <person name="Olsen O.A."/>
        </authorList>
    </citation>
    <scope>NUCLEOTIDE SEQUENCE [LARGE SCALE GENOMIC DNA]</scope>
    <source>
        <strain evidence="3">cv. AL8/78</strain>
    </source>
</reference>
<organism evidence="2 3">
    <name type="scientific">Aegilops tauschii subsp. strangulata</name>
    <name type="common">Goatgrass</name>
    <dbReference type="NCBI Taxonomy" id="200361"/>
    <lineage>
        <taxon>Eukaryota</taxon>
        <taxon>Viridiplantae</taxon>
        <taxon>Streptophyta</taxon>
        <taxon>Embryophyta</taxon>
        <taxon>Tracheophyta</taxon>
        <taxon>Spermatophyta</taxon>
        <taxon>Magnoliopsida</taxon>
        <taxon>Liliopsida</taxon>
        <taxon>Poales</taxon>
        <taxon>Poaceae</taxon>
        <taxon>BOP clade</taxon>
        <taxon>Pooideae</taxon>
        <taxon>Triticodae</taxon>
        <taxon>Triticeae</taxon>
        <taxon>Triticinae</taxon>
        <taxon>Aegilops</taxon>
    </lineage>
</organism>
<reference evidence="2" key="4">
    <citation type="submission" date="2019-03" db="UniProtKB">
        <authorList>
            <consortium name="EnsemblPlants"/>
        </authorList>
    </citation>
    <scope>IDENTIFICATION</scope>
</reference>
<evidence type="ECO:0000313" key="2">
    <source>
        <dbReference type="EnsemblPlants" id="AET5Gv20039500.12"/>
    </source>
</evidence>
<name>A0A453JHQ3_AEGTS</name>
<dbReference type="EnsemblPlants" id="AET5Gv20039500.12">
    <property type="protein sequence ID" value="AET5Gv20039500.12"/>
    <property type="gene ID" value="AET5Gv20039500"/>
</dbReference>
<dbReference type="AlphaFoldDB" id="A0A453JHQ3"/>
<reference evidence="2" key="5">
    <citation type="journal article" date="2021" name="G3 (Bethesda)">
        <title>Aegilops tauschii genome assembly Aet v5.0 features greater sequence contiguity and improved annotation.</title>
        <authorList>
            <person name="Wang L."/>
            <person name="Zhu T."/>
            <person name="Rodriguez J.C."/>
            <person name="Deal K.R."/>
            <person name="Dubcovsky J."/>
            <person name="McGuire P.E."/>
            <person name="Lux T."/>
            <person name="Spannagl M."/>
            <person name="Mayer K.F.X."/>
            <person name="Baldrich P."/>
            <person name="Meyers B.C."/>
            <person name="Huo N."/>
            <person name="Gu Y.Q."/>
            <person name="Zhou H."/>
            <person name="Devos K.M."/>
            <person name="Bennetzen J.L."/>
            <person name="Unver T."/>
            <person name="Budak H."/>
            <person name="Gulick P.J."/>
            <person name="Galiba G."/>
            <person name="Kalapos B."/>
            <person name="Nelson D.R."/>
            <person name="Li P."/>
            <person name="You F.M."/>
            <person name="Luo M.C."/>
            <person name="Dvorak J."/>
        </authorList>
    </citation>
    <scope>NUCLEOTIDE SEQUENCE [LARGE SCALE GENOMIC DNA]</scope>
    <source>
        <strain evidence="2">cv. AL8/78</strain>
    </source>
</reference>
<proteinExistence type="predicted"/>
<evidence type="ECO:0000256" key="1">
    <source>
        <dbReference type="SAM" id="MobiDB-lite"/>
    </source>
</evidence>
<dbReference type="InterPro" id="IPR029058">
    <property type="entry name" value="AB_hydrolase_fold"/>
</dbReference>
<reference evidence="2" key="3">
    <citation type="journal article" date="2017" name="Nature">
        <title>Genome sequence of the progenitor of the wheat D genome Aegilops tauschii.</title>
        <authorList>
            <person name="Luo M.C."/>
            <person name="Gu Y.Q."/>
            <person name="Puiu D."/>
            <person name="Wang H."/>
            <person name="Twardziok S.O."/>
            <person name="Deal K.R."/>
            <person name="Huo N."/>
            <person name="Zhu T."/>
            <person name="Wang L."/>
            <person name="Wang Y."/>
            <person name="McGuire P.E."/>
            <person name="Liu S."/>
            <person name="Long H."/>
            <person name="Ramasamy R.K."/>
            <person name="Rodriguez J.C."/>
            <person name="Van S.L."/>
            <person name="Yuan L."/>
            <person name="Wang Z."/>
            <person name="Xia Z."/>
            <person name="Xiao L."/>
            <person name="Anderson O.D."/>
            <person name="Ouyang S."/>
            <person name="Liang Y."/>
            <person name="Zimin A.V."/>
            <person name="Pertea G."/>
            <person name="Qi P."/>
            <person name="Bennetzen J.L."/>
            <person name="Dai X."/>
            <person name="Dawson M.W."/>
            <person name="Muller H.G."/>
            <person name="Kugler K."/>
            <person name="Rivarola-Duarte L."/>
            <person name="Spannagl M."/>
            <person name="Mayer K.F.X."/>
            <person name="Lu F.H."/>
            <person name="Bevan M.W."/>
            <person name="Leroy P."/>
            <person name="Li P."/>
            <person name="You F.M."/>
            <person name="Sun Q."/>
            <person name="Liu Z."/>
            <person name="Lyons E."/>
            <person name="Wicker T."/>
            <person name="Salzberg S.L."/>
            <person name="Devos K.M."/>
            <person name="Dvorak J."/>
        </authorList>
    </citation>
    <scope>NUCLEOTIDE SEQUENCE [LARGE SCALE GENOMIC DNA]</scope>
    <source>
        <strain evidence="2">cv. AL8/78</strain>
    </source>
</reference>
<evidence type="ECO:0000313" key="3">
    <source>
        <dbReference type="Proteomes" id="UP000015105"/>
    </source>
</evidence>
<sequence length="203" mass="22089">TPPTPDPLPHRPPSIQIRSRSLPPPASLPPSSPLICRPPLWWSFFSDRYCPSLFPSHSLRPNPIHPPSSTCAPDGGLDPMDVCAVGVASTPSTPCLAASRPSPPPSSAPLPSRGNGDDHERVRVLETCQGEAPEDGVRLLRLRRRGSVEAQREQGGLLQDTDMDDYLKGCRFLPKLNNAIPGERNAPYRERLSSLENLVLIMG</sequence>
<feature type="region of interest" description="Disordered" evidence="1">
    <location>
        <begin position="93"/>
        <end position="118"/>
    </location>
</feature>
<protein>
    <submittedName>
        <fullName evidence="2">Uncharacterized protein</fullName>
    </submittedName>
</protein>
<reference evidence="3" key="2">
    <citation type="journal article" date="2017" name="Nat. Plants">
        <title>The Aegilops tauschii genome reveals multiple impacts of transposons.</title>
        <authorList>
            <person name="Zhao G."/>
            <person name="Zou C."/>
            <person name="Li K."/>
            <person name="Wang K."/>
            <person name="Li T."/>
            <person name="Gao L."/>
            <person name="Zhang X."/>
            <person name="Wang H."/>
            <person name="Yang Z."/>
            <person name="Liu X."/>
            <person name="Jiang W."/>
            <person name="Mao L."/>
            <person name="Kong X."/>
            <person name="Jiao Y."/>
            <person name="Jia J."/>
        </authorList>
    </citation>
    <scope>NUCLEOTIDE SEQUENCE [LARGE SCALE GENOMIC DNA]</scope>
    <source>
        <strain evidence="3">cv. AL8/78</strain>
    </source>
</reference>
<dbReference type="Gene3D" id="3.40.50.1820">
    <property type="entry name" value="alpha/beta hydrolase"/>
    <property type="match status" value="1"/>
</dbReference>
<dbReference type="Pfam" id="PF02089">
    <property type="entry name" value="Palm_thioest"/>
    <property type="match status" value="1"/>
</dbReference>
<feature type="compositionally biased region" description="Pro residues" evidence="1">
    <location>
        <begin position="1"/>
        <end position="12"/>
    </location>
</feature>